<gene>
    <name evidence="1" type="ORF">IAB82_09195</name>
</gene>
<dbReference type="InterPro" id="IPR016181">
    <property type="entry name" value="Acyl_CoA_acyltransferase"/>
</dbReference>
<dbReference type="Proteomes" id="UP000823603">
    <property type="component" value="Unassembled WGS sequence"/>
</dbReference>
<reference evidence="1" key="1">
    <citation type="submission" date="2020-10" db="EMBL/GenBank/DDBJ databases">
        <authorList>
            <person name="Gilroy R."/>
        </authorList>
    </citation>
    <scope>NUCLEOTIDE SEQUENCE</scope>
    <source>
        <strain evidence="1">B2-22910</strain>
    </source>
</reference>
<sequence>MLDIRPALVRDIDAIMEIFCRARAFMAAHGNPGQWTGGYPSRELLLSEIAASHCFVCTDGRGDIAGTFCFIIGEDPTYRLIEQGAWLSPGPYGTVHRLASGGSERGIADACFNWCWERIHNLRADTHADNIPMQNALAKNGFRRCGIIYTDNGSARIAYQKCVVRP</sequence>
<reference evidence="1" key="2">
    <citation type="journal article" date="2021" name="PeerJ">
        <title>Extensive microbial diversity within the chicken gut microbiome revealed by metagenomics and culture.</title>
        <authorList>
            <person name="Gilroy R."/>
            <person name="Ravi A."/>
            <person name="Getino M."/>
            <person name="Pursley I."/>
            <person name="Horton D.L."/>
            <person name="Alikhan N.F."/>
            <person name="Baker D."/>
            <person name="Gharbi K."/>
            <person name="Hall N."/>
            <person name="Watson M."/>
            <person name="Adriaenssens E.M."/>
            <person name="Foster-Nyarko E."/>
            <person name="Jarju S."/>
            <person name="Secka A."/>
            <person name="Antonio M."/>
            <person name="Oren A."/>
            <person name="Chaudhuri R.R."/>
            <person name="La Ragione R."/>
            <person name="Hildebrand F."/>
            <person name="Pallen M.J."/>
        </authorList>
    </citation>
    <scope>NUCLEOTIDE SEQUENCE</scope>
    <source>
        <strain evidence="1">B2-22910</strain>
    </source>
</reference>
<dbReference type="EMBL" id="JADIMB010000135">
    <property type="protein sequence ID" value="MBO8471951.1"/>
    <property type="molecule type" value="Genomic_DNA"/>
</dbReference>
<organism evidence="1 2">
    <name type="scientific">Candidatus Cryptobacteroides faecavium</name>
    <dbReference type="NCBI Taxonomy" id="2840762"/>
    <lineage>
        <taxon>Bacteria</taxon>
        <taxon>Pseudomonadati</taxon>
        <taxon>Bacteroidota</taxon>
        <taxon>Bacteroidia</taxon>
        <taxon>Bacteroidales</taxon>
        <taxon>Candidatus Cryptobacteroides</taxon>
    </lineage>
</organism>
<accession>A0A9D9IH26</accession>
<comment type="caution">
    <text evidence="1">The sequence shown here is derived from an EMBL/GenBank/DDBJ whole genome shotgun (WGS) entry which is preliminary data.</text>
</comment>
<dbReference type="Gene3D" id="3.40.630.30">
    <property type="match status" value="1"/>
</dbReference>
<protein>
    <submittedName>
        <fullName evidence="1">GNAT family N-acetyltransferase</fullName>
    </submittedName>
</protein>
<dbReference type="SUPFAM" id="SSF55729">
    <property type="entry name" value="Acyl-CoA N-acyltransferases (Nat)"/>
    <property type="match status" value="1"/>
</dbReference>
<evidence type="ECO:0000313" key="2">
    <source>
        <dbReference type="Proteomes" id="UP000823603"/>
    </source>
</evidence>
<dbReference type="AlphaFoldDB" id="A0A9D9IH26"/>
<evidence type="ECO:0000313" key="1">
    <source>
        <dbReference type="EMBL" id="MBO8471951.1"/>
    </source>
</evidence>
<proteinExistence type="predicted"/>
<name>A0A9D9IH26_9BACT</name>